<dbReference type="Proteomes" id="UP001165663">
    <property type="component" value="Unassembled WGS sequence"/>
</dbReference>
<proteinExistence type="predicted"/>
<sequence length="74" mass="8315">MSTKRGQAQEDADVRFTVDVAELQRVSRTYIVEADSIAEAEVKASIGDTVDEWDALQQPEVVDRTVFETRPDDD</sequence>
<accession>A0AA37V8E9</accession>
<comment type="caution">
    <text evidence="1">The sequence shown here is derived from an EMBL/GenBank/DDBJ whole genome shotgun (WGS) entry which is preliminary data.</text>
</comment>
<evidence type="ECO:0000313" key="2">
    <source>
        <dbReference type="Proteomes" id="UP001165663"/>
    </source>
</evidence>
<dbReference type="AlphaFoldDB" id="A0AA37V8E9"/>
<organism evidence="1 2">
    <name type="scientific">Mycobacterium kiyosense</name>
    <dbReference type="NCBI Taxonomy" id="2871094"/>
    <lineage>
        <taxon>Bacteria</taxon>
        <taxon>Bacillati</taxon>
        <taxon>Actinomycetota</taxon>
        <taxon>Actinomycetes</taxon>
        <taxon>Mycobacteriales</taxon>
        <taxon>Mycobacteriaceae</taxon>
        <taxon>Mycobacterium</taxon>
    </lineage>
</organism>
<protein>
    <submittedName>
        <fullName evidence="1">Uncharacterized protein</fullName>
    </submittedName>
</protein>
<name>A0AA37V8E9_9MYCO</name>
<gene>
    <name evidence="1" type="ORF">SRL2020028_63200</name>
</gene>
<dbReference type="EMBL" id="BRXE01000291">
    <property type="protein sequence ID" value="GLB87064.1"/>
    <property type="molecule type" value="Genomic_DNA"/>
</dbReference>
<evidence type="ECO:0000313" key="1">
    <source>
        <dbReference type="EMBL" id="GLB87064.1"/>
    </source>
</evidence>
<reference evidence="1" key="1">
    <citation type="submission" date="2022-07" db="EMBL/GenBank/DDBJ databases">
        <title>Mycobacterium kiyosense sp. nov., scotochromogenic slow-glowing species isolated from respiratory specimens.</title>
        <authorList>
            <person name="Fukano H."/>
            <person name="Kazumi Y."/>
            <person name="Sakagami N."/>
            <person name="Ato M."/>
            <person name="Mitarai S."/>
            <person name="Hoshino Y."/>
        </authorList>
    </citation>
    <scope>NUCLEOTIDE SEQUENCE</scope>
    <source>
        <strain evidence="1">SRL2020-028</strain>
    </source>
</reference>